<feature type="transmembrane region" description="Helical" evidence="2">
    <location>
        <begin position="260"/>
        <end position="282"/>
    </location>
</feature>
<dbReference type="AlphaFoldDB" id="A0A521EWF9"/>
<evidence type="ECO:0000256" key="2">
    <source>
        <dbReference type="SAM" id="Phobius"/>
    </source>
</evidence>
<proteinExistence type="predicted"/>
<keyword evidence="5" id="KW-1185">Reference proteome</keyword>
<dbReference type="Pfam" id="PF00535">
    <property type="entry name" value="Glycos_transf_2"/>
    <property type="match status" value="1"/>
</dbReference>
<reference evidence="4 5" key="1">
    <citation type="submission" date="2017-05" db="EMBL/GenBank/DDBJ databases">
        <authorList>
            <person name="Varghese N."/>
            <person name="Submissions S."/>
        </authorList>
    </citation>
    <scope>NUCLEOTIDE SEQUENCE [LARGE SCALE GENOMIC DNA]</scope>
    <source>
        <strain evidence="4 5">DSM 19504</strain>
    </source>
</reference>
<keyword evidence="2" id="KW-1133">Transmembrane helix</keyword>
<dbReference type="Gene3D" id="3.90.550.10">
    <property type="entry name" value="Spore Coat Polysaccharide Biosynthesis Protein SpsA, Chain A"/>
    <property type="match status" value="1"/>
</dbReference>
<dbReference type="PANTHER" id="PTHR48090:SF7">
    <property type="entry name" value="RFBJ PROTEIN"/>
    <property type="match status" value="1"/>
</dbReference>
<evidence type="ECO:0000256" key="1">
    <source>
        <dbReference type="SAM" id="MobiDB-lite"/>
    </source>
</evidence>
<feature type="region of interest" description="Disordered" evidence="1">
    <location>
        <begin position="337"/>
        <end position="370"/>
    </location>
</feature>
<gene>
    <name evidence="4" type="ORF">SAMN06264867_11333</name>
</gene>
<dbReference type="GO" id="GO:0016757">
    <property type="term" value="F:glycosyltransferase activity"/>
    <property type="evidence" value="ECO:0007669"/>
    <property type="project" value="UniProtKB-KW"/>
</dbReference>
<dbReference type="InterPro" id="IPR029044">
    <property type="entry name" value="Nucleotide-diphossugar_trans"/>
</dbReference>
<dbReference type="NCBIfam" id="TIGR04182">
    <property type="entry name" value="glyco_TIGR04182"/>
    <property type="match status" value="1"/>
</dbReference>
<dbReference type="InterPro" id="IPR001173">
    <property type="entry name" value="Glyco_trans_2-like"/>
</dbReference>
<evidence type="ECO:0000313" key="4">
    <source>
        <dbReference type="EMBL" id="SMO88292.1"/>
    </source>
</evidence>
<keyword evidence="4" id="KW-0808">Transferase</keyword>
<feature type="transmembrane region" description="Helical" evidence="2">
    <location>
        <begin position="294"/>
        <end position="320"/>
    </location>
</feature>
<dbReference type="InterPro" id="IPR026456">
    <property type="entry name" value="GCTrfase_AglJ"/>
</dbReference>
<dbReference type="EMBL" id="FXTD01000013">
    <property type="protein sequence ID" value="SMO88292.1"/>
    <property type="molecule type" value="Genomic_DNA"/>
</dbReference>
<protein>
    <submittedName>
        <fullName evidence="4">Dolichol-phosphate mannosyltransferase</fullName>
    </submittedName>
</protein>
<dbReference type="SUPFAM" id="SSF53448">
    <property type="entry name" value="Nucleotide-diphospho-sugar transferases"/>
    <property type="match status" value="1"/>
</dbReference>
<name>A0A521EWF9_9EURY</name>
<evidence type="ECO:0000259" key="3">
    <source>
        <dbReference type="Pfam" id="PF00535"/>
    </source>
</evidence>
<keyword evidence="2" id="KW-0812">Transmembrane</keyword>
<dbReference type="Proteomes" id="UP000319712">
    <property type="component" value="Unassembled WGS sequence"/>
</dbReference>
<dbReference type="PANTHER" id="PTHR48090">
    <property type="entry name" value="UNDECAPRENYL-PHOSPHATE 4-DEOXY-4-FORMAMIDO-L-ARABINOSE TRANSFERASE-RELATED"/>
    <property type="match status" value="1"/>
</dbReference>
<dbReference type="InterPro" id="IPR050256">
    <property type="entry name" value="Glycosyltransferase_2"/>
</dbReference>
<feature type="domain" description="Glycosyltransferase 2-like" evidence="3">
    <location>
        <begin position="38"/>
        <end position="192"/>
    </location>
</feature>
<accession>A0A521EWF9</accession>
<keyword evidence="2" id="KW-0472">Membrane</keyword>
<evidence type="ECO:0000313" key="5">
    <source>
        <dbReference type="Proteomes" id="UP000319712"/>
    </source>
</evidence>
<dbReference type="CDD" id="cd04179">
    <property type="entry name" value="DPM_DPG-synthase_like"/>
    <property type="match status" value="1"/>
</dbReference>
<keyword evidence="4" id="KW-0328">Glycosyltransferase</keyword>
<organism evidence="4 5">
    <name type="scientific">Halorubrum cibi</name>
    <dbReference type="NCBI Taxonomy" id="413815"/>
    <lineage>
        <taxon>Archaea</taxon>
        <taxon>Methanobacteriati</taxon>
        <taxon>Methanobacteriota</taxon>
        <taxon>Stenosarchaea group</taxon>
        <taxon>Halobacteria</taxon>
        <taxon>Halobacteriales</taxon>
        <taxon>Haloferacaceae</taxon>
        <taxon>Halorubrum</taxon>
    </lineage>
</organism>
<sequence>MATGYMSVWVGLRFATGGTEFSDSADIARTMSDFDDVCVLLPTFEEAETVGTVVSSFREAGLREILVIDGGSTDGTRDLAREAGARVVVQSGEGKGQAIREAVREHVDARYVLMADADATYDATDAEAMLAPLLEGEAEHVIGDRFADMRPGAMTRLNRIGNRIINGTFRAVHGEEYGDILSGYRAFTRESFLRLTLSADGFGVETEMAVECVKQRVSVAVVPVTYRPRPDGSSTNLHPIRDGGVIFLELYRKAKTNNPLFYFGSVGTISTTAGAIMAAFVLYRWLVFDVGHEIIAVAATGAIILGMQLLVFGVLADMILSLHREQLDRQDRVVEERLASDAGGADAESEPSQSGDTGTDDGLTAESAGN</sequence>